<reference evidence="1" key="1">
    <citation type="submission" date="2016-01" db="EMBL/GenBank/DDBJ databases">
        <authorList>
            <person name="Peeters C."/>
        </authorList>
    </citation>
    <scope>NUCLEOTIDE SEQUENCE [LARGE SCALE GENOMIC DNA]</scope>
    <source>
        <strain evidence="1">LMG 29323</strain>
    </source>
</reference>
<sequence>MSVIALKEGYRGEIRDRVENYRGRQLLFVGWEDHLMFCAPHCIPVEAATPFRALIDEMLPGMYASHPDWRKVDLRAAEWFKSGQPFTPDFDASIGENGLGHKAVIRFRTPGLNGIGGSCS</sequence>
<accession>A0A158CVS8</accession>
<dbReference type="GO" id="GO:0018662">
    <property type="term" value="F:phenol 2-monooxygenase activity"/>
    <property type="evidence" value="ECO:0007669"/>
    <property type="project" value="InterPro"/>
</dbReference>
<organism evidence="1 2">
    <name type="scientific">Caballeronia pedi</name>
    <dbReference type="NCBI Taxonomy" id="1777141"/>
    <lineage>
        <taxon>Bacteria</taxon>
        <taxon>Pseudomonadati</taxon>
        <taxon>Pseudomonadota</taxon>
        <taxon>Betaproteobacteria</taxon>
        <taxon>Burkholderiales</taxon>
        <taxon>Burkholderiaceae</taxon>
        <taxon>Caballeronia</taxon>
    </lineage>
</organism>
<dbReference type="STRING" id="1777141.AWB80_05934"/>
<dbReference type="EMBL" id="FCOE02000027">
    <property type="protein sequence ID" value="SAK86483.1"/>
    <property type="molecule type" value="Genomic_DNA"/>
</dbReference>
<dbReference type="RefSeq" id="WP_061178280.1">
    <property type="nucleotide sequence ID" value="NZ_FCOE02000027.1"/>
</dbReference>
<dbReference type="InterPro" id="IPR043010">
    <property type="entry name" value="Phenol_hydroxylase_sf"/>
</dbReference>
<dbReference type="InterPro" id="IPR006756">
    <property type="entry name" value="Phenol_hydroxylase"/>
</dbReference>
<dbReference type="Pfam" id="PF04663">
    <property type="entry name" value="Phenol_monoox"/>
    <property type="match status" value="1"/>
</dbReference>
<proteinExistence type="predicted"/>
<comment type="caution">
    <text evidence="1">The sequence shown here is derived from an EMBL/GenBank/DDBJ whole genome shotgun (WGS) entry which is preliminary data.</text>
</comment>
<dbReference type="Proteomes" id="UP000054911">
    <property type="component" value="Unassembled WGS sequence"/>
</dbReference>
<dbReference type="AlphaFoldDB" id="A0A158CVS8"/>
<dbReference type="Gene3D" id="3.10.20.560">
    <property type="entry name" value="Phenol hydroxylase"/>
    <property type="match status" value="1"/>
</dbReference>
<dbReference type="OrthoDB" id="5343663at2"/>
<keyword evidence="2" id="KW-1185">Reference proteome</keyword>
<evidence type="ECO:0000313" key="2">
    <source>
        <dbReference type="Proteomes" id="UP000054911"/>
    </source>
</evidence>
<name>A0A158CVS8_9BURK</name>
<protein>
    <submittedName>
        <fullName evidence="1">Phenol hydroxylase region</fullName>
    </submittedName>
</protein>
<gene>
    <name evidence="1" type="ORF">AWB80_05934</name>
</gene>
<evidence type="ECO:0000313" key="1">
    <source>
        <dbReference type="EMBL" id="SAK86483.1"/>
    </source>
</evidence>